<dbReference type="PANTHER" id="PTHR43026:SF1">
    <property type="entry name" value="2-HYDROXYACID DEHYDROGENASE HOMOLOG 1-RELATED"/>
    <property type="match status" value="1"/>
</dbReference>
<evidence type="ECO:0000313" key="6">
    <source>
        <dbReference type="EMBL" id="MST86810.1"/>
    </source>
</evidence>
<evidence type="ECO:0000256" key="3">
    <source>
        <dbReference type="RuleBase" id="RU003719"/>
    </source>
</evidence>
<dbReference type="Proteomes" id="UP000438120">
    <property type="component" value="Unassembled WGS sequence"/>
</dbReference>
<protein>
    <submittedName>
        <fullName evidence="6">Lactate dehydrogenase</fullName>
    </submittedName>
</protein>
<dbReference type="PANTHER" id="PTHR43026">
    <property type="entry name" value="2-HYDROXYACID DEHYDROGENASE HOMOLOG 1-RELATED"/>
    <property type="match status" value="1"/>
</dbReference>
<name>A0A6A8MDN6_9LACO</name>
<dbReference type="Gene3D" id="3.40.50.720">
    <property type="entry name" value="NAD(P)-binding Rossmann-like Domain"/>
    <property type="match status" value="2"/>
</dbReference>
<comment type="caution">
    <text evidence="6">The sequence shown here is derived from an EMBL/GenBank/DDBJ whole genome shotgun (WGS) entry which is preliminary data.</text>
</comment>
<dbReference type="Pfam" id="PF00389">
    <property type="entry name" value="2-Hacid_dh"/>
    <property type="match status" value="1"/>
</dbReference>
<dbReference type="CDD" id="cd12184">
    <property type="entry name" value="HGDH_like"/>
    <property type="match status" value="1"/>
</dbReference>
<evidence type="ECO:0000256" key="1">
    <source>
        <dbReference type="ARBA" id="ARBA00005854"/>
    </source>
</evidence>
<evidence type="ECO:0000313" key="7">
    <source>
        <dbReference type="Proteomes" id="UP000438120"/>
    </source>
</evidence>
<gene>
    <name evidence="6" type="ORF">FYJ62_03935</name>
</gene>
<feature type="domain" description="D-isomer specific 2-hydroxyacid dehydrogenase catalytic" evidence="4">
    <location>
        <begin position="8"/>
        <end position="326"/>
    </location>
</feature>
<feature type="domain" description="D-isomer specific 2-hydroxyacid dehydrogenase NAD-binding" evidence="5">
    <location>
        <begin position="113"/>
        <end position="299"/>
    </location>
</feature>
<organism evidence="6 7">
    <name type="scientific">Lactobacillus porci</name>
    <dbReference type="NCBI Taxonomy" id="2012477"/>
    <lineage>
        <taxon>Bacteria</taxon>
        <taxon>Bacillati</taxon>
        <taxon>Bacillota</taxon>
        <taxon>Bacilli</taxon>
        <taxon>Lactobacillales</taxon>
        <taxon>Lactobacillaceae</taxon>
        <taxon>Lactobacillus</taxon>
    </lineage>
</organism>
<dbReference type="RefSeq" id="WP_154547945.1">
    <property type="nucleotide sequence ID" value="NZ_VUMX01000007.1"/>
</dbReference>
<sequence length="355" mass="39220">MRIACYGVRPLERSYFKKLNKYGYDLKLIGEYLNRDNAAEAADCDAVLVRGNCLCDRTNLKKFKSYGINWVFTRSVGVDHYDLKAAKELGISVARVPNYSPYAVANLAFTLGVTLSRHVGEAVYHVHEQDFGMHPDYFATEFNRLKVGIYGAGKIGAVEGKMWKGLGSQVYAYDPYPSDFAKQYCEFVSEEELLATCDIVSVHVPYFPGKNDGLINEDFIKSMKPGAVLINTARGELANEAAVAAGIKSGHLGGYGADVVTSEKKIMGHQFANQAQVPDHDVQELMDLYPRVLLTPHMGSFTEPALEDMITLSYNNFHNMEAEGTVDQRNKVEYKAPAPKIKVEVSSGATEKVGA</sequence>
<keyword evidence="2" id="KW-0520">NAD</keyword>
<keyword evidence="7" id="KW-1185">Reference proteome</keyword>
<dbReference type="InterPro" id="IPR036291">
    <property type="entry name" value="NAD(P)-bd_dom_sf"/>
</dbReference>
<dbReference type="PROSITE" id="PS00065">
    <property type="entry name" value="D_2_HYDROXYACID_DH_1"/>
    <property type="match status" value="1"/>
</dbReference>
<dbReference type="AlphaFoldDB" id="A0A6A8MDN6"/>
<dbReference type="InterPro" id="IPR006139">
    <property type="entry name" value="D-isomer_2_OHA_DH_cat_dom"/>
</dbReference>
<dbReference type="SUPFAM" id="SSF51735">
    <property type="entry name" value="NAD(P)-binding Rossmann-fold domains"/>
    <property type="match status" value="1"/>
</dbReference>
<keyword evidence="3" id="KW-0560">Oxidoreductase</keyword>
<evidence type="ECO:0000259" key="5">
    <source>
        <dbReference type="Pfam" id="PF02826"/>
    </source>
</evidence>
<reference evidence="6 7" key="1">
    <citation type="submission" date="2019-08" db="EMBL/GenBank/DDBJ databases">
        <title>In-depth cultivation of the pig gut microbiome towards novel bacterial diversity and tailored functional studies.</title>
        <authorList>
            <person name="Wylensek D."/>
            <person name="Hitch T.C.A."/>
            <person name="Clavel T."/>
        </authorList>
    </citation>
    <scope>NUCLEOTIDE SEQUENCE [LARGE SCALE GENOMIC DNA]</scope>
    <source>
        <strain evidence="6 7">Bifido-178-WT-2B</strain>
    </source>
</reference>
<accession>A0A6A8MDN6</accession>
<dbReference type="EMBL" id="VUMX01000007">
    <property type="protein sequence ID" value="MST86810.1"/>
    <property type="molecule type" value="Genomic_DNA"/>
</dbReference>
<dbReference type="GO" id="GO:0008720">
    <property type="term" value="F:D-lactate dehydrogenase (NAD+) activity"/>
    <property type="evidence" value="ECO:0007669"/>
    <property type="project" value="TreeGrafter"/>
</dbReference>
<dbReference type="Pfam" id="PF02826">
    <property type="entry name" value="2-Hacid_dh_C"/>
    <property type="match status" value="1"/>
</dbReference>
<proteinExistence type="inferred from homology"/>
<dbReference type="OrthoDB" id="9805416at2"/>
<comment type="similarity">
    <text evidence="1 3">Belongs to the D-isomer specific 2-hydroxyacid dehydrogenase family.</text>
</comment>
<dbReference type="InterPro" id="IPR006140">
    <property type="entry name" value="D-isomer_DH_NAD-bd"/>
</dbReference>
<dbReference type="InterPro" id="IPR029752">
    <property type="entry name" value="D-isomer_DH_CS1"/>
</dbReference>
<evidence type="ECO:0000259" key="4">
    <source>
        <dbReference type="Pfam" id="PF00389"/>
    </source>
</evidence>
<evidence type="ECO:0000256" key="2">
    <source>
        <dbReference type="ARBA" id="ARBA00023027"/>
    </source>
</evidence>
<dbReference type="GO" id="GO:0051287">
    <property type="term" value="F:NAD binding"/>
    <property type="evidence" value="ECO:0007669"/>
    <property type="project" value="InterPro"/>
</dbReference>
<dbReference type="SUPFAM" id="SSF52283">
    <property type="entry name" value="Formate/glycerate dehydrogenase catalytic domain-like"/>
    <property type="match status" value="1"/>
</dbReference>
<dbReference type="InterPro" id="IPR058205">
    <property type="entry name" value="D-LDH-like"/>
</dbReference>